<comment type="caution">
    <text evidence="5">The sequence shown here is derived from an EMBL/GenBank/DDBJ whole genome shotgun (WGS) entry which is preliminary data.</text>
</comment>
<evidence type="ECO:0000313" key="5">
    <source>
        <dbReference type="EMBL" id="NDK56716.1"/>
    </source>
</evidence>
<dbReference type="CDD" id="cd13868">
    <property type="entry name" value="CuRO_2_CotA_like"/>
    <property type="match status" value="1"/>
</dbReference>
<dbReference type="GO" id="GO:0016491">
    <property type="term" value="F:oxidoreductase activity"/>
    <property type="evidence" value="ECO:0007669"/>
    <property type="project" value="InterPro"/>
</dbReference>
<dbReference type="Pfam" id="PF18962">
    <property type="entry name" value="Por_Secre_tail"/>
    <property type="match status" value="1"/>
</dbReference>
<dbReference type="Proteomes" id="UP000478546">
    <property type="component" value="Unassembled WGS sequence"/>
</dbReference>
<dbReference type="RefSeq" id="WP_162346769.1">
    <property type="nucleotide sequence ID" value="NZ_JAAEAA010000015.1"/>
</dbReference>
<reference evidence="5 6" key="1">
    <citation type="submission" date="2020-01" db="EMBL/GenBank/DDBJ databases">
        <authorList>
            <person name="Kim M.K."/>
        </authorList>
    </citation>
    <scope>NUCLEOTIDE SEQUENCE [LARGE SCALE GENOMIC DNA]</scope>
    <source>
        <strain evidence="5 6">BT213</strain>
    </source>
</reference>
<dbReference type="CDD" id="cd13891">
    <property type="entry name" value="CuRO_3_CotA_like"/>
    <property type="match status" value="1"/>
</dbReference>
<dbReference type="GO" id="GO:0005507">
    <property type="term" value="F:copper ion binding"/>
    <property type="evidence" value="ECO:0007669"/>
    <property type="project" value="InterPro"/>
</dbReference>
<feature type="domain" description="Plastocyanin-like" evidence="2">
    <location>
        <begin position="458"/>
        <end position="575"/>
    </location>
</feature>
<feature type="chain" id="PRO_5025438383" evidence="1">
    <location>
        <begin position="28"/>
        <end position="683"/>
    </location>
</feature>
<sequence>MNSTRFGLAFSGLLLYLSAGICISSQAQQLLDPRSQVKFQNQLPIPATINATGGGRFEMQVTQFEQDLGLRDVSGQPLLTTVWGYNGQYPGPTLVAKKDVPVEVFWHNKLTIDGTAEGSPLPHLLPIDESIHWAMEHVENWEQYGVPIVTHLHGGHTESASDGLPEAWFTPDFRKVGEDFVKGDNEPYHYANDQEAATLWYHDHTLGITRLNVYAGMAGFYILTDDHEQQLKATNNLPADPYDIGLAIQDRMFTADGQLYYPALPEVPGAAYPSVLPEFFGNIILVNGKAWPVLDVEPRQYRFRMLNGSDSRFYNLFMSVPLNFVQIGSDNGLLPAPVVQNQLLIAPGERKDVVIDFSNPALWGKTIIIRNNGKSPYPKGAAPDPNAEGQIMAFSVSKPLNTTYPLTSVSGNLRASALFDHDTPAKTRQLLLFEGMDEYGRLKAMLGTIENGALEYVDPITENPDLNATEVWEIYNTTPDAHPIHLHLVTFQVLNSQKFSVDFDDPDDGTISKVRLIGQPKAPEPGQDGRKDTYPIAPGEVTRLVAKFDRPGLYAWHCHILSHEDHEMMRPYYVGNMPDHLLATHEQTQQLKTDIAAENGSFSIYPNPFATTATLQLKVTAPTSVAVRFFDIRGRLVREVPAKQLAAGNHQLEINSTNLQTGLYICEVKMNDTVYRSRLVLSR</sequence>
<dbReference type="Gene3D" id="2.60.40.420">
    <property type="entry name" value="Cupredoxins - blue copper proteins"/>
    <property type="match status" value="3"/>
</dbReference>
<feature type="domain" description="Plastocyanin-like" evidence="3">
    <location>
        <begin position="80"/>
        <end position="111"/>
    </location>
</feature>
<dbReference type="InterPro" id="IPR026444">
    <property type="entry name" value="Secre_tail"/>
</dbReference>
<evidence type="ECO:0000256" key="1">
    <source>
        <dbReference type="SAM" id="SignalP"/>
    </source>
</evidence>
<dbReference type="InterPro" id="IPR045087">
    <property type="entry name" value="Cu-oxidase_fam"/>
</dbReference>
<protein>
    <submittedName>
        <fullName evidence="5">Multicopper oxidase domain-containing protein</fullName>
    </submittedName>
</protein>
<dbReference type="InterPro" id="IPR011707">
    <property type="entry name" value="Cu-oxidase-like_N"/>
</dbReference>
<feature type="signal peptide" evidence="1">
    <location>
        <begin position="1"/>
        <end position="27"/>
    </location>
</feature>
<feature type="domain" description="Plastocyanin-like" evidence="3">
    <location>
        <begin position="180"/>
        <end position="226"/>
    </location>
</feature>
<dbReference type="InterPro" id="IPR008972">
    <property type="entry name" value="Cupredoxin"/>
</dbReference>
<accession>A0A6B2H749</accession>
<dbReference type="PANTHER" id="PTHR48267:SF1">
    <property type="entry name" value="BILIRUBIN OXIDASE"/>
    <property type="match status" value="1"/>
</dbReference>
<dbReference type="SUPFAM" id="SSF49503">
    <property type="entry name" value="Cupredoxins"/>
    <property type="match status" value="3"/>
</dbReference>
<dbReference type="InterPro" id="IPR011706">
    <property type="entry name" value="Cu-oxidase_C"/>
</dbReference>
<proteinExistence type="predicted"/>
<evidence type="ECO:0000313" key="6">
    <source>
        <dbReference type="Proteomes" id="UP000478546"/>
    </source>
</evidence>
<evidence type="ECO:0000259" key="4">
    <source>
        <dbReference type="Pfam" id="PF18962"/>
    </source>
</evidence>
<dbReference type="PANTHER" id="PTHR48267">
    <property type="entry name" value="CUPREDOXIN SUPERFAMILY PROTEIN"/>
    <property type="match status" value="1"/>
</dbReference>
<dbReference type="CDD" id="cd13844">
    <property type="entry name" value="CuRO_1_BOD_CotA_like"/>
    <property type="match status" value="1"/>
</dbReference>
<dbReference type="EMBL" id="JAAEAA010000015">
    <property type="protein sequence ID" value="NDK56716.1"/>
    <property type="molecule type" value="Genomic_DNA"/>
</dbReference>
<name>A0A6B2H749_9BACT</name>
<dbReference type="Pfam" id="PF07732">
    <property type="entry name" value="Cu-oxidase_3"/>
    <property type="match status" value="2"/>
</dbReference>
<evidence type="ECO:0000259" key="2">
    <source>
        <dbReference type="Pfam" id="PF07731"/>
    </source>
</evidence>
<dbReference type="Pfam" id="PF07731">
    <property type="entry name" value="Cu-oxidase_2"/>
    <property type="match status" value="1"/>
</dbReference>
<gene>
    <name evidence="5" type="ORF">GWO68_12375</name>
</gene>
<keyword evidence="1" id="KW-0732">Signal</keyword>
<feature type="domain" description="Secretion system C-terminal sorting" evidence="4">
    <location>
        <begin position="604"/>
        <end position="679"/>
    </location>
</feature>
<dbReference type="AlphaFoldDB" id="A0A6B2H749"/>
<organism evidence="5 6">
    <name type="scientific">Pontibacter fetidus</name>
    <dbReference type="NCBI Taxonomy" id="2700082"/>
    <lineage>
        <taxon>Bacteria</taxon>
        <taxon>Pseudomonadati</taxon>
        <taxon>Bacteroidota</taxon>
        <taxon>Cytophagia</taxon>
        <taxon>Cytophagales</taxon>
        <taxon>Hymenobacteraceae</taxon>
        <taxon>Pontibacter</taxon>
    </lineage>
</organism>
<keyword evidence="6" id="KW-1185">Reference proteome</keyword>
<dbReference type="NCBIfam" id="TIGR04183">
    <property type="entry name" value="Por_Secre_tail"/>
    <property type="match status" value="1"/>
</dbReference>
<evidence type="ECO:0000259" key="3">
    <source>
        <dbReference type="Pfam" id="PF07732"/>
    </source>
</evidence>